<evidence type="ECO:0000259" key="2">
    <source>
        <dbReference type="Pfam" id="PF22691"/>
    </source>
</evidence>
<name>A0A9E6XSJ0_9ACTN</name>
<feature type="region of interest" description="Disordered" evidence="1">
    <location>
        <begin position="1"/>
        <end position="23"/>
    </location>
</feature>
<dbReference type="SUPFAM" id="SSF53901">
    <property type="entry name" value="Thiolase-like"/>
    <property type="match status" value="1"/>
</dbReference>
<sequence>MQTKYGSGVIAPDQRMGSGGGGAPAAIVGAHETPYTRHPAEGRDTRSYLAEAVAGALADAGIEHAAVDGLGVSSFSLAPDHAIDLAWRLGLHVRWLMDDANGGAGALNMLGHAVRAIEAGDAETIVLVSGDHLDRAAFRTLVEQYNRATADELVPLGYAGPNALFAMLTQRYADEHGLTREDLACIPIAQRWWAGRNPGAVYREPLTLEDYLAAPYVAEPLTRYDCVPVVTGADAVVVSAAPARRRRGAAPHVRVRAVAALHNPDDQQGDGVHPGFAEVAARLWPVAGAGPGDVDAAFLYDDYPVMALVQAAELGLVPGGDLAGWLHRDLLERRWPLNTSGGQLSAGQAGAAGGMHGLVEAVHQLRGRAGERQTPASLALVAGYGMVLYRHGACHNAAVLERIG</sequence>
<proteinExistence type="predicted"/>
<dbReference type="PIRSF" id="PIRSF000429">
    <property type="entry name" value="Ac-CoA_Ac_transf"/>
    <property type="match status" value="1"/>
</dbReference>
<dbReference type="EMBL" id="CP087164">
    <property type="protein sequence ID" value="UGS33859.1"/>
    <property type="molecule type" value="Genomic_DNA"/>
</dbReference>
<accession>A0A9E6XSJ0</accession>
<dbReference type="InterPro" id="IPR002155">
    <property type="entry name" value="Thiolase"/>
</dbReference>
<gene>
    <name evidence="3" type="ORF">DSM104329_00224</name>
</gene>
<keyword evidence="4" id="KW-1185">Reference proteome</keyword>
<dbReference type="PANTHER" id="PTHR42870:SF1">
    <property type="entry name" value="NON-SPECIFIC LIPID-TRANSFER PROTEIN-LIKE 2"/>
    <property type="match status" value="1"/>
</dbReference>
<dbReference type="InterPro" id="IPR016039">
    <property type="entry name" value="Thiolase-like"/>
</dbReference>
<dbReference type="GO" id="GO:0016747">
    <property type="term" value="F:acyltransferase activity, transferring groups other than amino-acyl groups"/>
    <property type="evidence" value="ECO:0007669"/>
    <property type="project" value="InterPro"/>
</dbReference>
<dbReference type="KEGG" id="sbae:DSM104329_00224"/>
<dbReference type="PANTHER" id="PTHR42870">
    <property type="entry name" value="ACETYL-COA C-ACETYLTRANSFERASE"/>
    <property type="match status" value="1"/>
</dbReference>
<feature type="domain" description="Thiolase C-terminal" evidence="2">
    <location>
        <begin position="269"/>
        <end position="392"/>
    </location>
</feature>
<evidence type="ECO:0000313" key="4">
    <source>
        <dbReference type="Proteomes" id="UP001162834"/>
    </source>
</evidence>
<dbReference type="AlphaFoldDB" id="A0A9E6XSJ0"/>
<dbReference type="InterPro" id="IPR055140">
    <property type="entry name" value="Thiolase_C_2"/>
</dbReference>
<protein>
    <recommendedName>
        <fullName evidence="2">Thiolase C-terminal domain-containing protein</fullName>
    </recommendedName>
</protein>
<dbReference type="Pfam" id="PF22691">
    <property type="entry name" value="Thiolase_C_1"/>
    <property type="match status" value="1"/>
</dbReference>
<evidence type="ECO:0000313" key="3">
    <source>
        <dbReference type="EMBL" id="UGS33859.1"/>
    </source>
</evidence>
<dbReference type="Proteomes" id="UP001162834">
    <property type="component" value="Chromosome"/>
</dbReference>
<reference evidence="3" key="1">
    <citation type="journal article" date="2022" name="Int. J. Syst. Evol. Microbiol.">
        <title>Pseudomonas aegrilactucae sp. nov. and Pseudomonas morbosilactucae sp. nov., pathogens causing bacterial rot of lettuce in Japan.</title>
        <authorList>
            <person name="Sawada H."/>
            <person name="Fujikawa T."/>
            <person name="Satou M."/>
        </authorList>
    </citation>
    <scope>NUCLEOTIDE SEQUENCE</scope>
    <source>
        <strain evidence="3">0166_1</strain>
    </source>
</reference>
<dbReference type="Gene3D" id="3.40.47.10">
    <property type="match status" value="1"/>
</dbReference>
<organism evidence="3 4">
    <name type="scientific">Capillimicrobium parvum</name>
    <dbReference type="NCBI Taxonomy" id="2884022"/>
    <lineage>
        <taxon>Bacteria</taxon>
        <taxon>Bacillati</taxon>
        <taxon>Actinomycetota</taxon>
        <taxon>Thermoleophilia</taxon>
        <taxon>Solirubrobacterales</taxon>
        <taxon>Capillimicrobiaceae</taxon>
        <taxon>Capillimicrobium</taxon>
    </lineage>
</organism>
<dbReference type="CDD" id="cd00829">
    <property type="entry name" value="SCP-x_thiolase"/>
    <property type="match status" value="1"/>
</dbReference>
<evidence type="ECO:0000256" key="1">
    <source>
        <dbReference type="SAM" id="MobiDB-lite"/>
    </source>
</evidence>